<reference evidence="1 2" key="1">
    <citation type="submission" date="2015-10" db="EMBL/GenBank/DDBJ databases">
        <title>Genome sequencing of Penicillium freii.</title>
        <authorList>
            <person name="Nguyen H.D."/>
            <person name="Visagie C.M."/>
            <person name="Seifert K.A."/>
        </authorList>
    </citation>
    <scope>NUCLEOTIDE SEQUENCE [LARGE SCALE GENOMIC DNA]</scope>
    <source>
        <strain evidence="1 2">DAOM 242723</strain>
    </source>
</reference>
<evidence type="ECO:0000313" key="2">
    <source>
        <dbReference type="Proteomes" id="UP000055045"/>
    </source>
</evidence>
<evidence type="ECO:0000313" key="1">
    <source>
        <dbReference type="EMBL" id="KUM55339.1"/>
    </source>
</evidence>
<name>A0A101M7A4_PENFR</name>
<organism evidence="1 2">
    <name type="scientific">Penicillium freii</name>
    <dbReference type="NCBI Taxonomy" id="48697"/>
    <lineage>
        <taxon>Eukaryota</taxon>
        <taxon>Fungi</taxon>
        <taxon>Dikarya</taxon>
        <taxon>Ascomycota</taxon>
        <taxon>Pezizomycotina</taxon>
        <taxon>Eurotiomycetes</taxon>
        <taxon>Eurotiomycetidae</taxon>
        <taxon>Eurotiales</taxon>
        <taxon>Aspergillaceae</taxon>
        <taxon>Penicillium</taxon>
    </lineage>
</organism>
<gene>
    <name evidence="1" type="ORF">ACN42_g11975</name>
</gene>
<accession>A0A101M7A4</accession>
<feature type="non-terminal residue" evidence="1">
    <location>
        <position position="1"/>
    </location>
</feature>
<dbReference type="EMBL" id="LLXE01001638">
    <property type="protein sequence ID" value="KUM55339.1"/>
    <property type="molecule type" value="Genomic_DNA"/>
</dbReference>
<keyword evidence="2" id="KW-1185">Reference proteome</keyword>
<proteinExistence type="predicted"/>
<protein>
    <submittedName>
        <fullName evidence="1">Uncharacterized protein</fullName>
    </submittedName>
</protein>
<sequence length="30" mass="3306">VEISSCNLSLLLCVLGCAARLRAQLAYRLR</sequence>
<comment type="caution">
    <text evidence="1">The sequence shown here is derived from an EMBL/GenBank/DDBJ whole genome shotgun (WGS) entry which is preliminary data.</text>
</comment>
<dbReference type="Proteomes" id="UP000055045">
    <property type="component" value="Unassembled WGS sequence"/>
</dbReference>
<dbReference type="AlphaFoldDB" id="A0A101M7A4"/>